<sequence length="121" mass="14318">MELKIKDLTGATIEVTDLNAAIDECKRCKDSPYKMESGHTVGENYAYILEQLLPIQQQNRRSRWLEGTEMRYNQGKRFTKMDIAYEIGRHEPYHPASLYWDSLRREELVAFFNDMFGTYIK</sequence>
<proteinExistence type="predicted"/>
<protein>
    <submittedName>
        <fullName evidence="1">Uncharacterized protein</fullName>
    </submittedName>
</protein>
<organism evidence="1 2">
    <name type="scientific">Bacteroides reticulotermitis</name>
    <dbReference type="NCBI Taxonomy" id="1133319"/>
    <lineage>
        <taxon>Bacteria</taxon>
        <taxon>Pseudomonadati</taxon>
        <taxon>Bacteroidota</taxon>
        <taxon>Bacteroidia</taxon>
        <taxon>Bacteroidales</taxon>
        <taxon>Bacteroidaceae</taxon>
        <taxon>Bacteroides</taxon>
    </lineage>
</organism>
<comment type="caution">
    <text evidence="1">The sequence shown here is derived from an EMBL/GenBank/DDBJ whole genome shotgun (WGS) entry which is preliminary data.</text>
</comment>
<evidence type="ECO:0000313" key="1">
    <source>
        <dbReference type="EMBL" id="MBB4046481.1"/>
    </source>
</evidence>
<accession>A0A840D671</accession>
<keyword evidence="2" id="KW-1185">Reference proteome</keyword>
<dbReference type="AlphaFoldDB" id="A0A840D671"/>
<gene>
    <name evidence="1" type="ORF">GGR06_004322</name>
</gene>
<name>A0A840D671_9BACE</name>
<dbReference type="RefSeq" id="WP_244437417.1">
    <property type="nucleotide sequence ID" value="NZ_JACIER010000048.1"/>
</dbReference>
<dbReference type="EMBL" id="JACIER010000048">
    <property type="protein sequence ID" value="MBB4046481.1"/>
    <property type="molecule type" value="Genomic_DNA"/>
</dbReference>
<dbReference type="Proteomes" id="UP000560658">
    <property type="component" value="Unassembled WGS sequence"/>
</dbReference>
<reference evidence="1" key="1">
    <citation type="submission" date="2020-08" db="EMBL/GenBank/DDBJ databases">
        <title>Genomic Encyclopedia of Type Strains, Phase IV (KMG-IV): sequencing the most valuable type-strain genomes for metagenomic binning, comparative biology and taxonomic classification.</title>
        <authorList>
            <person name="Goeker M."/>
        </authorList>
    </citation>
    <scope>NUCLEOTIDE SEQUENCE [LARGE SCALE GENOMIC DNA]</scope>
    <source>
        <strain evidence="1">DSM 105720</strain>
    </source>
</reference>
<evidence type="ECO:0000313" key="2">
    <source>
        <dbReference type="Proteomes" id="UP000560658"/>
    </source>
</evidence>